<evidence type="ECO:0000313" key="1">
    <source>
        <dbReference type="EMBL" id="KUH59391.1"/>
    </source>
</evidence>
<proteinExistence type="predicted"/>
<dbReference type="AlphaFoldDB" id="A0A100YX96"/>
<name>A0A100YX96_TRASO</name>
<dbReference type="STRING" id="1299998.AUL39_03485"/>
<accession>A0A100YX96</accession>
<sequence length="155" mass="17167">MAARCPESTNTSDYPDSVYRGFTQQAIQADGTVGGNAFDFKEFENRGIEECSINWSDDEGALLQIASQEKDDGRKQFKYGACRIPRAELDHSRGFAAAMACGLDYERRPVEGNPYHGNLLCKTGLTSASKRALCGMLAMLFDEVYTREDLDRLCG</sequence>
<dbReference type="EMBL" id="LOJF01000001">
    <property type="protein sequence ID" value="KUH59391.1"/>
    <property type="molecule type" value="Genomic_DNA"/>
</dbReference>
<dbReference type="Proteomes" id="UP000054078">
    <property type="component" value="Unassembled WGS sequence"/>
</dbReference>
<keyword evidence="2" id="KW-1185">Reference proteome</keyword>
<organism evidence="1 2">
    <name type="scientific">Tractidigestivibacter scatoligenes</name>
    <name type="common">Olsenella scatoligenes</name>
    <dbReference type="NCBI Taxonomy" id="1299998"/>
    <lineage>
        <taxon>Bacteria</taxon>
        <taxon>Bacillati</taxon>
        <taxon>Actinomycetota</taxon>
        <taxon>Coriobacteriia</taxon>
        <taxon>Coriobacteriales</taxon>
        <taxon>Atopobiaceae</taxon>
        <taxon>Tractidigestivibacter</taxon>
    </lineage>
</organism>
<protein>
    <submittedName>
        <fullName evidence="1">Uncharacterized protein</fullName>
    </submittedName>
</protein>
<gene>
    <name evidence="1" type="ORF">AUL39_03485</name>
</gene>
<dbReference type="RefSeq" id="WP_059053643.1">
    <property type="nucleotide sequence ID" value="NZ_LOJF01000001.1"/>
</dbReference>
<evidence type="ECO:0000313" key="2">
    <source>
        <dbReference type="Proteomes" id="UP000054078"/>
    </source>
</evidence>
<reference evidence="1 2" key="1">
    <citation type="submission" date="2015-12" db="EMBL/GenBank/DDBJ databases">
        <title>Draft Genome Sequence of Olsenella scatoligenes SK9K4T; a Producer of 3-Methylindole- (skatole) and 4-Methylphenol- (p-cresol) Isolated from Pig Feces.</title>
        <authorList>
            <person name="Li X."/>
            <person name="Borg B."/>
            <person name="Canibe N."/>
        </authorList>
    </citation>
    <scope>NUCLEOTIDE SEQUENCE [LARGE SCALE GENOMIC DNA]</scope>
    <source>
        <strain evidence="1 2">SK9K4</strain>
    </source>
</reference>
<comment type="caution">
    <text evidence="1">The sequence shown here is derived from an EMBL/GenBank/DDBJ whole genome shotgun (WGS) entry which is preliminary data.</text>
</comment>